<keyword evidence="3" id="KW-1185">Reference proteome</keyword>
<proteinExistence type="predicted"/>
<evidence type="ECO:0000256" key="1">
    <source>
        <dbReference type="SAM" id="MobiDB-lite"/>
    </source>
</evidence>
<feature type="region of interest" description="Disordered" evidence="1">
    <location>
        <begin position="1"/>
        <end position="29"/>
    </location>
</feature>
<feature type="compositionally biased region" description="Basic and acidic residues" evidence="1">
    <location>
        <begin position="79"/>
        <end position="91"/>
    </location>
</feature>
<dbReference type="EMBL" id="GL380107">
    <property type="protein sequence ID" value="EGT46813.1"/>
    <property type="molecule type" value="Genomic_DNA"/>
</dbReference>
<dbReference type="OrthoDB" id="5907458at2759"/>
<protein>
    <submittedName>
        <fullName evidence="2">Uncharacterized protein</fullName>
    </submittedName>
</protein>
<dbReference type="Proteomes" id="UP000008068">
    <property type="component" value="Unassembled WGS sequence"/>
</dbReference>
<feature type="compositionally biased region" description="Basic and acidic residues" evidence="1">
    <location>
        <begin position="1"/>
        <end position="12"/>
    </location>
</feature>
<accession>G0P742</accession>
<evidence type="ECO:0000313" key="2">
    <source>
        <dbReference type="EMBL" id="EGT46813.1"/>
    </source>
</evidence>
<dbReference type="HOGENOM" id="CLU_1284294_0_0_1"/>
<dbReference type="AlphaFoldDB" id="G0P742"/>
<dbReference type="InParanoid" id="G0P742"/>
<name>G0P742_CAEBE</name>
<reference evidence="3" key="1">
    <citation type="submission" date="2011-07" db="EMBL/GenBank/DDBJ databases">
        <authorList>
            <consortium name="Caenorhabditis brenneri Sequencing and Analysis Consortium"/>
            <person name="Wilson R.K."/>
        </authorList>
    </citation>
    <scope>NUCLEOTIDE SEQUENCE [LARGE SCALE GENOMIC DNA]</scope>
    <source>
        <strain evidence="3">PB2801</strain>
    </source>
</reference>
<dbReference type="STRING" id="135651.G0P742"/>
<dbReference type="eggNOG" id="ENOG502TM72">
    <property type="taxonomic scope" value="Eukaryota"/>
</dbReference>
<organism evidence="3">
    <name type="scientific">Caenorhabditis brenneri</name>
    <name type="common">Nematode worm</name>
    <dbReference type="NCBI Taxonomy" id="135651"/>
    <lineage>
        <taxon>Eukaryota</taxon>
        <taxon>Metazoa</taxon>
        <taxon>Ecdysozoa</taxon>
        <taxon>Nematoda</taxon>
        <taxon>Chromadorea</taxon>
        <taxon>Rhabditida</taxon>
        <taxon>Rhabditina</taxon>
        <taxon>Rhabditomorpha</taxon>
        <taxon>Rhabditoidea</taxon>
        <taxon>Rhabditidae</taxon>
        <taxon>Peloderinae</taxon>
        <taxon>Caenorhabditis</taxon>
    </lineage>
</organism>
<dbReference type="FunCoup" id="G0P742">
    <property type="interactions" value="226"/>
</dbReference>
<feature type="compositionally biased region" description="Polar residues" evidence="1">
    <location>
        <begin position="13"/>
        <end position="27"/>
    </location>
</feature>
<evidence type="ECO:0000313" key="3">
    <source>
        <dbReference type="Proteomes" id="UP000008068"/>
    </source>
</evidence>
<feature type="region of interest" description="Disordered" evidence="1">
    <location>
        <begin position="68"/>
        <end position="134"/>
    </location>
</feature>
<sequence>MVGQFPRDHRNTYSEGSPNAQYKSHQLTKGDYDNIQQYISDLKNTDRPCSSIPPEIWHSLPADIKQEIIKARNSRPQRKKDDTSYRKEAGKTRTHSMSHGHNERSSYNGRPPRQPRIFVDSDPNDPLSDDAFTQQYEPDYWARLPKRVRYEIERQRFVKKERAKKAAADQSSTLN</sequence>
<gene>
    <name evidence="2" type="ORF">CAEBREN_25062</name>
</gene>